<dbReference type="PROSITE" id="PS51257">
    <property type="entry name" value="PROKAR_LIPOPROTEIN"/>
    <property type="match status" value="1"/>
</dbReference>
<dbReference type="InterPro" id="IPR015197">
    <property type="entry name" value="PngaseF_C"/>
</dbReference>
<evidence type="ECO:0000313" key="5">
    <source>
        <dbReference type="Proteomes" id="UP000008641"/>
    </source>
</evidence>
<dbReference type="STRING" id="865938.Weevi_0198"/>
<dbReference type="SUPFAM" id="SSF49742">
    <property type="entry name" value="PHM/PNGase F"/>
    <property type="match status" value="1"/>
</dbReference>
<evidence type="ECO:0000256" key="1">
    <source>
        <dbReference type="ARBA" id="ARBA00023157"/>
    </source>
</evidence>
<dbReference type="AlphaFoldDB" id="F0NXE6"/>
<organism evidence="4 5">
    <name type="scientific">Weeksella virosa (strain ATCC 43766 / DSM 16922 / JCM 21250 / CCUG 30538 / CDC 9751 / IAM 14551 / NBRC 16016 / NCTC 11634 / CL345/78)</name>
    <dbReference type="NCBI Taxonomy" id="865938"/>
    <lineage>
        <taxon>Bacteria</taxon>
        <taxon>Pseudomonadati</taxon>
        <taxon>Bacteroidota</taxon>
        <taxon>Flavobacteriia</taxon>
        <taxon>Flavobacteriales</taxon>
        <taxon>Weeksellaceae</taxon>
        <taxon>Weeksella</taxon>
    </lineage>
</organism>
<feature type="chain" id="PRO_5003257788" description="Peptide-N-glycosidase F N-terminal domain-containing protein" evidence="2">
    <location>
        <begin position="21"/>
        <end position="558"/>
    </location>
</feature>
<dbReference type="SMART" id="SM01290">
    <property type="entry name" value="N-glycanase_N"/>
    <property type="match status" value="1"/>
</dbReference>
<dbReference type="Pfam" id="PF09113">
    <property type="entry name" value="N-glycanase_C"/>
    <property type="match status" value="1"/>
</dbReference>
<feature type="signal peptide" evidence="2">
    <location>
        <begin position="1"/>
        <end position="20"/>
    </location>
</feature>
<keyword evidence="1" id="KW-1015">Disulfide bond</keyword>
<protein>
    <recommendedName>
        <fullName evidence="3">Peptide-N-glycosidase F N-terminal domain-containing protein</fullName>
    </recommendedName>
</protein>
<sequence length="558" mass="63892">MNKPLISFILLFLISCIVSAQTAYKITYEKFSNDVKVDEENPTVVWANEQESIIGAKNAFSTQKKYPYEIISYQKYDSILYPITFFSNDSVIATKNSIGNGNLTYKKTKRSKRILGIKCKHAEVHINSNKIDLWYVDNLPIQAAPNTVGLPLGLVMEYERNNNFSIRVNKIEEVKNIEIHHFTDFDFEKVFVPMLDYRNLVWKSRFVHIPIFDHQQIHFGAKNQFSPDSTSIFANGTVVVKKIKFPTLQEDDQIFLQLTQFSNGDAYDRTGSVFLIPIEKKPNFLEALQNGIEVLPFITDKNKQKYQGMIRIGNYEPLVELMRFFTPFGIREFNHIEIKDHHWLNAAEYRQEISDLKNLLSNKEVYIGIFIGNYDQGGHIVSAEATIHRGGKSVFPTQKSLPLFNTLNVMEMAGQNYGSLFSDEKGLVVRFDLKEDWNNAYLRLITTGHGGWENGDEFLAKENTVYLNDKKVFQLAPWRTDCGSYRMMNPASGNFENGLSSSDYSRSNWCPGTVTPPYYIQLGNLKAGKHQLQIIIPQGEKEGNSFSFWSVSGILLGE</sequence>
<dbReference type="EMBL" id="CP002455">
    <property type="protein sequence ID" value="ADX66920.1"/>
    <property type="molecule type" value="Genomic_DNA"/>
</dbReference>
<dbReference type="HOGENOM" id="CLU_493279_0_0_10"/>
<dbReference type="Gene3D" id="2.60.120.230">
    <property type="match status" value="1"/>
</dbReference>
<dbReference type="Pfam" id="PF09112">
    <property type="entry name" value="N-glycanase_N"/>
    <property type="match status" value="1"/>
</dbReference>
<dbReference type="RefSeq" id="WP_013597312.1">
    <property type="nucleotide sequence ID" value="NC_015144.1"/>
</dbReference>
<evidence type="ECO:0000259" key="3">
    <source>
        <dbReference type="SMART" id="SM01290"/>
    </source>
</evidence>
<dbReference type="Proteomes" id="UP000008641">
    <property type="component" value="Chromosome"/>
</dbReference>
<keyword evidence="2" id="KW-0732">Signal</keyword>
<evidence type="ECO:0000256" key="2">
    <source>
        <dbReference type="SAM" id="SignalP"/>
    </source>
</evidence>
<dbReference type="InterPro" id="IPR043022">
    <property type="entry name" value="PngaseF_N_sf"/>
</dbReference>
<gene>
    <name evidence="4" type="ordered locus">Weevi_0198</name>
</gene>
<dbReference type="Pfam" id="PF22252">
    <property type="entry name" value="PNGase_F-II_N"/>
    <property type="match status" value="1"/>
</dbReference>
<dbReference type="InterPro" id="IPR015196">
    <property type="entry name" value="PngaseF_N"/>
</dbReference>
<dbReference type="InterPro" id="IPR014784">
    <property type="entry name" value="Cu2_ascorb_mOase-like_C"/>
</dbReference>
<dbReference type="Gene3D" id="2.60.120.1570">
    <property type="entry name" value="Peptide-N-glycosidase F, N-terminal domain"/>
    <property type="match status" value="1"/>
</dbReference>
<dbReference type="KEGG" id="wvi:Weevi_0198"/>
<evidence type="ECO:0000313" key="4">
    <source>
        <dbReference type="EMBL" id="ADX66920.1"/>
    </source>
</evidence>
<name>F0NXE6_WEEVC</name>
<feature type="domain" description="Peptide-N-glycosidase F N-terminal" evidence="3">
    <location>
        <begin position="208"/>
        <end position="387"/>
    </location>
</feature>
<dbReference type="InterPro" id="IPR008977">
    <property type="entry name" value="PHM/PNGase_F_dom_sf"/>
</dbReference>
<reference evidence="4 5" key="1">
    <citation type="journal article" date="2011" name="Stand. Genomic Sci.">
        <title>Complete genome sequence of Weeksella virosa type strain (9751).</title>
        <authorList>
            <person name="Lang E."/>
            <person name="Teshima H."/>
            <person name="Lucas S."/>
            <person name="Lapidus A."/>
            <person name="Hammon N."/>
            <person name="Deshpande S."/>
            <person name="Nolan M."/>
            <person name="Cheng J.F."/>
            <person name="Pitluck S."/>
            <person name="Liolios K."/>
            <person name="Pagani I."/>
            <person name="Mikhailova N."/>
            <person name="Ivanova N."/>
            <person name="Mavromatis K."/>
            <person name="Pati A."/>
            <person name="Tapia R."/>
            <person name="Han C."/>
            <person name="Goodwin L."/>
            <person name="Chen A."/>
            <person name="Palaniappan K."/>
            <person name="Land M."/>
            <person name="Hauser L."/>
            <person name="Chang Y.J."/>
            <person name="Jeffries C.D."/>
            <person name="Brambilla E.M."/>
            <person name="Kopitz M."/>
            <person name="Rohde M."/>
            <person name="Goker M."/>
            <person name="Tindall B.J."/>
            <person name="Detter J.C."/>
            <person name="Woyke T."/>
            <person name="Bristow J."/>
            <person name="Eisen J.A."/>
            <person name="Markowitz V."/>
            <person name="Hugenholtz P."/>
            <person name="Klenk H.P."/>
            <person name="Kyrpides N.C."/>
        </authorList>
    </citation>
    <scope>NUCLEOTIDE SEQUENCE [LARGE SCALE GENOMIC DNA]</scope>
    <source>
        <strain evidence="5">ATCC 43766 / DSM 16922 / JCM 21250 / NBRC 16016 / NCTC 11634 / CL345/78</strain>
    </source>
</reference>
<proteinExistence type="predicted"/>
<keyword evidence="5" id="KW-1185">Reference proteome</keyword>
<dbReference type="OrthoDB" id="6281169at2"/>
<dbReference type="GO" id="GO:0016715">
    <property type="term" value="F:oxidoreductase activity, acting on paired donors, with incorporation or reduction of molecular oxygen, reduced ascorbate as one donor, and incorporation of one atom of oxygen"/>
    <property type="evidence" value="ECO:0007669"/>
    <property type="project" value="InterPro"/>
</dbReference>
<accession>F0NXE6</accession>
<reference evidence="5" key="2">
    <citation type="journal article" date="2011" name="Stand. Genomic Sci.">
        <title>Complete genome sequence of Weeksella virosa type strain (9751T).</title>
        <authorList>
            <person name="Lang E."/>
            <person name="Teshima H."/>
            <person name="Lucas S."/>
            <person name="Lapidus A."/>
            <person name="Hammon N."/>
            <person name="Deshpande S."/>
            <person name="Nolan M."/>
            <person name="Cheng J."/>
            <person name="Pitluck S."/>
            <person name="Liolios K."/>
            <person name="Pagani I."/>
            <person name="Mikhailova N."/>
            <person name="Ivanova N."/>
            <person name="Mavromatis K."/>
            <person name="Pati A."/>
            <person name="Tapia R."/>
            <person name="Han C."/>
            <person name="Goodwin L."/>
            <person name="Chen A."/>
            <person name="Palaniappan K."/>
            <person name="Land M."/>
            <person name="Hauser L."/>
            <person name="Chang Y."/>
            <person name="Jeffries C."/>
            <person name="Brambilla E."/>
            <person name="Kopitz M."/>
            <person name="Rohde M."/>
            <person name="Goker M."/>
            <person name="Tindall B."/>
            <person name="Detter J."/>
            <person name="Woyke T."/>
            <person name="Bristow J."/>
            <person name="Eisen J."/>
            <person name="Markowitz V."/>
            <person name="Hugenholtz P."/>
            <person name="Klenk H."/>
            <person name="Kyrpides N."/>
        </authorList>
    </citation>
    <scope>NUCLEOTIDE SEQUENCE [LARGE SCALE GENOMIC DNA]</scope>
    <source>
        <strain evidence="5">ATCC 43766 / DSM 16922 / JCM 21250 / NBRC 16016 / NCTC 11634 / CL345/78</strain>
    </source>
</reference>
<dbReference type="eggNOG" id="ENOG502Z825">
    <property type="taxonomic scope" value="Bacteria"/>
</dbReference>